<dbReference type="RefSeq" id="XP_018299135.1">
    <property type="nucleotide sequence ID" value="XM_018440911.1"/>
</dbReference>
<evidence type="ECO:0000313" key="2">
    <source>
        <dbReference type="EMBL" id="OAD81095.1"/>
    </source>
</evidence>
<dbReference type="Gene3D" id="3.30.420.10">
    <property type="entry name" value="Ribonuclease H-like superfamily/Ribonuclease H"/>
    <property type="match status" value="1"/>
</dbReference>
<organism evidence="2 3">
    <name type="scientific">Phycomyces blakesleeanus (strain ATCC 8743b / DSM 1359 / FGSC 10004 / NBRC 33097 / NRRL 1555)</name>
    <dbReference type="NCBI Taxonomy" id="763407"/>
    <lineage>
        <taxon>Eukaryota</taxon>
        <taxon>Fungi</taxon>
        <taxon>Fungi incertae sedis</taxon>
        <taxon>Mucoromycota</taxon>
        <taxon>Mucoromycotina</taxon>
        <taxon>Mucoromycetes</taxon>
        <taxon>Mucorales</taxon>
        <taxon>Phycomycetaceae</taxon>
        <taxon>Phycomyces</taxon>
    </lineage>
</organism>
<protein>
    <recommendedName>
        <fullName evidence="1">Tc1-like transposase DDE domain-containing protein</fullName>
    </recommendedName>
</protein>
<name>A0A162YJG5_PHYB8</name>
<dbReference type="GeneID" id="29001817"/>
<feature type="domain" description="Tc1-like transposase DDE" evidence="1">
    <location>
        <begin position="2"/>
        <end position="69"/>
    </location>
</feature>
<evidence type="ECO:0000259" key="1">
    <source>
        <dbReference type="Pfam" id="PF13358"/>
    </source>
</evidence>
<dbReference type="InterPro" id="IPR036397">
    <property type="entry name" value="RNaseH_sf"/>
</dbReference>
<dbReference type="VEuPathDB" id="FungiDB:PHYBLDRAFT_62152"/>
<proteinExistence type="predicted"/>
<keyword evidence="3" id="KW-1185">Reference proteome</keyword>
<dbReference type="Proteomes" id="UP000077315">
    <property type="component" value="Unassembled WGS sequence"/>
</dbReference>
<dbReference type="AlphaFoldDB" id="A0A162YJG5"/>
<dbReference type="Pfam" id="PF13358">
    <property type="entry name" value="DDE_3"/>
    <property type="match status" value="1"/>
</dbReference>
<dbReference type="GO" id="GO:0003676">
    <property type="term" value="F:nucleic acid binding"/>
    <property type="evidence" value="ECO:0007669"/>
    <property type="project" value="InterPro"/>
</dbReference>
<gene>
    <name evidence="2" type="ORF">PHYBLDRAFT_62152</name>
</gene>
<evidence type="ECO:0000313" key="3">
    <source>
        <dbReference type="Proteomes" id="UP000077315"/>
    </source>
</evidence>
<dbReference type="InterPro" id="IPR038717">
    <property type="entry name" value="Tc1-like_DDE_dom"/>
</dbReference>
<sequence length="374" mass="42614">MDQYPHIKDHYLVMDNAPIHTLVDIAKYVESCGCHYVYLPFYSSELSLIKQFWSVIKSKVKRNKLLETETLMTRISEASNSLTLSNLKGPNKCGIRVIHAIHAIRAMFLYETEMYDKVWIMVLFLKSFPELKPSVEAYECVLPFYNSTFVYNPKLASSNPHQNSITINKPFMQRLVSYSQSTLSIYKTYSIVLIVCTNRVSPIQLMAKFKPISEKLWMSLLLPTDFWAQSCFIVSKLTLSSIASSDQLTPLQALSSFLTEASPTLYENQVECDKDVSNVVDIICYNNKKILMKADAALFGVSGSFKAKNLIECALVFNAATKRKYCQTVGSDSDSLLELLPKLKGKPREVIQDKKQDDLEFMINYQKNLIGKMN</sequence>
<dbReference type="EMBL" id="KV440971">
    <property type="protein sequence ID" value="OAD81095.1"/>
    <property type="molecule type" value="Genomic_DNA"/>
</dbReference>
<accession>A0A162YJG5</accession>
<reference evidence="3" key="1">
    <citation type="submission" date="2015-06" db="EMBL/GenBank/DDBJ databases">
        <title>Expansion of signal transduction pathways in fungi by whole-genome duplication.</title>
        <authorList>
            <consortium name="DOE Joint Genome Institute"/>
            <person name="Corrochano L.M."/>
            <person name="Kuo A."/>
            <person name="Marcet-Houben M."/>
            <person name="Polaino S."/>
            <person name="Salamov A."/>
            <person name="Villalobos J.M."/>
            <person name="Alvarez M.I."/>
            <person name="Avalos J."/>
            <person name="Benito E.P."/>
            <person name="Benoit I."/>
            <person name="Burger G."/>
            <person name="Camino L.P."/>
            <person name="Canovas D."/>
            <person name="Cerda-Olmedo E."/>
            <person name="Cheng J.-F."/>
            <person name="Dominguez A."/>
            <person name="Elias M."/>
            <person name="Eslava A.P."/>
            <person name="Glaser F."/>
            <person name="Grimwood J."/>
            <person name="Gutierrez G."/>
            <person name="Heitman J."/>
            <person name="Henrissat B."/>
            <person name="Iturriaga E.A."/>
            <person name="Lang B.F."/>
            <person name="Lavin J.L."/>
            <person name="Lee S."/>
            <person name="Li W."/>
            <person name="Lindquist E."/>
            <person name="Lopez-Garcia S."/>
            <person name="Luque E.M."/>
            <person name="Marcos A.T."/>
            <person name="Martin J."/>
            <person name="McCluskey K."/>
            <person name="Medina H.R."/>
            <person name="Miralles-Duran A."/>
            <person name="Miyazaki A."/>
            <person name="Munoz-Torres E."/>
            <person name="Oguiza J.A."/>
            <person name="Ohm R."/>
            <person name="Olmedo M."/>
            <person name="Orejas M."/>
            <person name="Ortiz-Castellanos L."/>
            <person name="Pisabarro A.G."/>
            <person name="Rodriguez-Romero J."/>
            <person name="Ruiz-Herrera J."/>
            <person name="Ruiz-Vazquez R."/>
            <person name="Sanz C."/>
            <person name="Schackwitz W."/>
            <person name="Schmutz J."/>
            <person name="Shahriari M."/>
            <person name="Shelest E."/>
            <person name="Silva-Franco F."/>
            <person name="Soanes D."/>
            <person name="Syed K."/>
            <person name="Tagua V.G."/>
            <person name="Talbot N.J."/>
            <person name="Thon M."/>
            <person name="De vries R.P."/>
            <person name="Wiebenga A."/>
            <person name="Yadav J.S."/>
            <person name="Braun E.L."/>
            <person name="Baker S."/>
            <person name="Garre V."/>
            <person name="Horwitz B."/>
            <person name="Torres-Martinez S."/>
            <person name="Idnurm A."/>
            <person name="Herrera-Estrella A."/>
            <person name="Gabaldon T."/>
            <person name="Grigoriev I.V."/>
        </authorList>
    </citation>
    <scope>NUCLEOTIDE SEQUENCE [LARGE SCALE GENOMIC DNA]</scope>
    <source>
        <strain evidence="3">NRRL 1555(-)</strain>
    </source>
</reference>
<dbReference type="InParanoid" id="A0A162YJG5"/>